<keyword evidence="1" id="KW-0732">Signal</keyword>
<feature type="chain" id="PRO_5022083476" evidence="1">
    <location>
        <begin position="30"/>
        <end position="290"/>
    </location>
</feature>
<dbReference type="SUPFAM" id="SSF52499">
    <property type="entry name" value="Isochorismatase-like hydrolases"/>
    <property type="match status" value="1"/>
</dbReference>
<accession>A0A517P393</accession>
<dbReference type="OrthoDB" id="272395at2"/>
<keyword evidence="3" id="KW-1185">Reference proteome</keyword>
<dbReference type="Proteomes" id="UP000319817">
    <property type="component" value="Chromosome"/>
</dbReference>
<protein>
    <submittedName>
        <fullName evidence="2">Isochorismatase family protein</fullName>
    </submittedName>
</protein>
<sequence precursor="true">MKSLVRVTVRLLSLCLLLTVCMVARDAQAENLSLASRSQRISDDGDRSKWKTVNETLAWDADETAIVVCDMWDRHWCKGATRRVGEMAPRMNEVLHAARKKGCLIIHCPSSCLDFYKETPMRKLAQSAPKIQTQIPLQGWCHIDADKEPQLPIDDSDGGCDCDPPCKTYNAWSRQIATLDIDDQDAITDSAEAFYLMKQKGIKNVVVLGVHTNMCVLGRPFSIRQMIYQGQNVVLMRDMTDTMYNSRMSPYVSHFDGNRLIAQHIERHWCPTITSTDFTGKPAFQFKNDH</sequence>
<feature type="signal peptide" evidence="1">
    <location>
        <begin position="1"/>
        <end position="29"/>
    </location>
</feature>
<reference evidence="2 3" key="1">
    <citation type="submission" date="2019-02" db="EMBL/GenBank/DDBJ databases">
        <title>Deep-cultivation of Planctomycetes and their phenomic and genomic characterization uncovers novel biology.</title>
        <authorList>
            <person name="Wiegand S."/>
            <person name="Jogler M."/>
            <person name="Boedeker C."/>
            <person name="Pinto D."/>
            <person name="Vollmers J."/>
            <person name="Rivas-Marin E."/>
            <person name="Kohn T."/>
            <person name="Peeters S.H."/>
            <person name="Heuer A."/>
            <person name="Rast P."/>
            <person name="Oberbeckmann S."/>
            <person name="Bunk B."/>
            <person name="Jeske O."/>
            <person name="Meyerdierks A."/>
            <person name="Storesund J.E."/>
            <person name="Kallscheuer N."/>
            <person name="Luecker S."/>
            <person name="Lage O.M."/>
            <person name="Pohl T."/>
            <person name="Merkel B.J."/>
            <person name="Hornburger P."/>
            <person name="Mueller R.-W."/>
            <person name="Bruemmer F."/>
            <person name="Labrenz M."/>
            <person name="Spormann A.M."/>
            <person name="Op den Camp H."/>
            <person name="Overmann J."/>
            <person name="Amann R."/>
            <person name="Jetten M.S.M."/>
            <person name="Mascher T."/>
            <person name="Medema M.H."/>
            <person name="Devos D.P."/>
            <person name="Kaster A.-K."/>
            <person name="Ovreas L."/>
            <person name="Rohde M."/>
            <person name="Galperin M.Y."/>
            <person name="Jogler C."/>
        </authorList>
    </citation>
    <scope>NUCLEOTIDE SEQUENCE [LARGE SCALE GENOMIC DNA]</scope>
    <source>
        <strain evidence="2 3">K23_9</strain>
    </source>
</reference>
<evidence type="ECO:0000256" key="1">
    <source>
        <dbReference type="SAM" id="SignalP"/>
    </source>
</evidence>
<evidence type="ECO:0000313" key="3">
    <source>
        <dbReference type="Proteomes" id="UP000319817"/>
    </source>
</evidence>
<organism evidence="2 3">
    <name type="scientific">Stieleria marina</name>
    <dbReference type="NCBI Taxonomy" id="1930275"/>
    <lineage>
        <taxon>Bacteria</taxon>
        <taxon>Pseudomonadati</taxon>
        <taxon>Planctomycetota</taxon>
        <taxon>Planctomycetia</taxon>
        <taxon>Pirellulales</taxon>
        <taxon>Pirellulaceae</taxon>
        <taxon>Stieleria</taxon>
    </lineage>
</organism>
<dbReference type="InterPro" id="IPR036380">
    <property type="entry name" value="Isochorismatase-like_sf"/>
</dbReference>
<evidence type="ECO:0000313" key="2">
    <source>
        <dbReference type="EMBL" id="QDT13828.1"/>
    </source>
</evidence>
<dbReference type="RefSeq" id="WP_145421676.1">
    <property type="nucleotide sequence ID" value="NZ_CP036526.1"/>
</dbReference>
<name>A0A517P393_9BACT</name>
<gene>
    <name evidence="2" type="ORF">K239x_58480</name>
</gene>
<dbReference type="EMBL" id="CP036526">
    <property type="protein sequence ID" value="QDT13828.1"/>
    <property type="molecule type" value="Genomic_DNA"/>
</dbReference>
<dbReference type="AlphaFoldDB" id="A0A517P393"/>
<proteinExistence type="predicted"/>
<dbReference type="Gene3D" id="3.40.50.850">
    <property type="entry name" value="Isochorismatase-like"/>
    <property type="match status" value="1"/>
</dbReference>